<proteinExistence type="inferred from homology"/>
<dbReference type="PROSITE" id="PS00101">
    <property type="entry name" value="HEXAPEP_TRANSFERASES"/>
    <property type="match status" value="1"/>
</dbReference>
<dbReference type="SUPFAM" id="SSF51161">
    <property type="entry name" value="Trimeric LpxA-like enzymes"/>
    <property type="match status" value="1"/>
</dbReference>
<dbReference type="Pfam" id="PF17836">
    <property type="entry name" value="PglD_N"/>
    <property type="match status" value="1"/>
</dbReference>
<evidence type="ECO:0000259" key="5">
    <source>
        <dbReference type="Pfam" id="PF17836"/>
    </source>
</evidence>
<organism evidence="6 7">
    <name type="scientific">Pseudoalteromonas lipolytica</name>
    <dbReference type="NCBI Taxonomy" id="570156"/>
    <lineage>
        <taxon>Bacteria</taxon>
        <taxon>Pseudomonadati</taxon>
        <taxon>Pseudomonadota</taxon>
        <taxon>Gammaproteobacteria</taxon>
        <taxon>Alteromonadales</taxon>
        <taxon>Pseudoalteromonadaceae</taxon>
        <taxon>Pseudoalteromonas</taxon>
    </lineage>
</organism>
<dbReference type="InterPro" id="IPR050179">
    <property type="entry name" value="Trans_hexapeptide_repeat"/>
</dbReference>
<dbReference type="InterPro" id="IPR018357">
    <property type="entry name" value="Hexapep_transf_CS"/>
</dbReference>
<feature type="domain" description="PglD N-terminal" evidence="5">
    <location>
        <begin position="8"/>
        <end position="83"/>
    </location>
</feature>
<evidence type="ECO:0000256" key="2">
    <source>
        <dbReference type="ARBA" id="ARBA00022679"/>
    </source>
</evidence>
<dbReference type="CDD" id="cd03360">
    <property type="entry name" value="LbH_AT_putative"/>
    <property type="match status" value="1"/>
</dbReference>
<dbReference type="PANTHER" id="PTHR43300:SF7">
    <property type="entry name" value="UDP-N-ACETYLBACILLOSAMINE N-ACETYLTRANSFERASE"/>
    <property type="match status" value="1"/>
</dbReference>
<evidence type="ECO:0000313" key="6">
    <source>
        <dbReference type="EMBL" id="MEJ6496935.1"/>
    </source>
</evidence>
<dbReference type="InterPro" id="IPR041561">
    <property type="entry name" value="PglD_N"/>
</dbReference>
<dbReference type="RefSeq" id="WP_339981079.1">
    <property type="nucleotide sequence ID" value="NZ_JAQPZS010000011.1"/>
</dbReference>
<dbReference type="PANTHER" id="PTHR43300">
    <property type="entry name" value="ACETYLTRANSFERASE"/>
    <property type="match status" value="1"/>
</dbReference>
<dbReference type="EMBL" id="JAQPZS010000011">
    <property type="protein sequence ID" value="MEJ6496935.1"/>
    <property type="molecule type" value="Genomic_DNA"/>
</dbReference>
<reference evidence="6 7" key="1">
    <citation type="submission" date="2023-01" db="EMBL/GenBank/DDBJ databases">
        <title>Trichodesmium-associated heterotrophic epibiont bacteria.</title>
        <authorList>
            <person name="Cleveland C.S."/>
            <person name="Webb E.A."/>
        </authorList>
    </citation>
    <scope>NUCLEOTIDE SEQUENCE [LARGE SCALE GENOMIC DNA]</scope>
    <source>
        <strain evidence="6 7">USCH2</strain>
    </source>
</reference>
<evidence type="ECO:0000313" key="7">
    <source>
        <dbReference type="Proteomes" id="UP001377972"/>
    </source>
</evidence>
<evidence type="ECO:0000256" key="4">
    <source>
        <dbReference type="ARBA" id="ARBA00023315"/>
    </source>
</evidence>
<keyword evidence="3" id="KW-0677">Repeat</keyword>
<dbReference type="InterPro" id="IPR011004">
    <property type="entry name" value="Trimer_LpxA-like_sf"/>
</dbReference>
<dbReference type="Pfam" id="PF00132">
    <property type="entry name" value="Hexapep"/>
    <property type="match status" value="1"/>
</dbReference>
<dbReference type="Proteomes" id="UP001377972">
    <property type="component" value="Unassembled WGS sequence"/>
</dbReference>
<comment type="caution">
    <text evidence="6">The sequence shown here is derived from an EMBL/GenBank/DDBJ whole genome shotgun (WGS) entry which is preliminary data.</text>
</comment>
<evidence type="ECO:0000256" key="3">
    <source>
        <dbReference type="ARBA" id="ARBA00022737"/>
    </source>
</evidence>
<protein>
    <submittedName>
        <fullName evidence="6">Acetyltransferase</fullName>
    </submittedName>
</protein>
<comment type="similarity">
    <text evidence="1">Belongs to the transferase hexapeptide repeat family.</text>
</comment>
<dbReference type="NCBIfam" id="TIGR03570">
    <property type="entry name" value="NeuD_NnaD"/>
    <property type="match status" value="1"/>
</dbReference>
<keyword evidence="7" id="KW-1185">Reference proteome</keyword>
<dbReference type="InterPro" id="IPR001451">
    <property type="entry name" value="Hexapep"/>
</dbReference>
<name>A0ABU8SWZ7_9GAMM</name>
<dbReference type="InterPro" id="IPR020019">
    <property type="entry name" value="AcTrfase_PglD-like"/>
</dbReference>
<accession>A0ABU8SWZ7</accession>
<evidence type="ECO:0000256" key="1">
    <source>
        <dbReference type="ARBA" id="ARBA00007274"/>
    </source>
</evidence>
<keyword evidence="4" id="KW-0012">Acyltransferase</keyword>
<keyword evidence="2" id="KW-0808">Transferase</keyword>
<dbReference type="Gene3D" id="2.160.10.10">
    <property type="entry name" value="Hexapeptide repeat proteins"/>
    <property type="match status" value="1"/>
</dbReference>
<gene>
    <name evidence="6" type="ORF">PQI24_12875</name>
</gene>
<dbReference type="Gene3D" id="3.40.50.20">
    <property type="match status" value="1"/>
</dbReference>
<sequence>MTNLKPIIAILGASGHGKVVADLAEQLGYEVSFYDDAYPTKTQLEHWDIVGTFNDLLACKVENVEVIVAIGNNVVRKQKCNELKQYGFDLARLIHPSATVSQYAKVAEGTVVLAGAVINAFAEIGHGCIINTSAVIEHDTKIGEYSHICPNTALAGAVKIGKCCWIGIGSQIIQLISVGDYTLVGAGSVVVKSLPANVTAFGSPAVVVKSDKKS</sequence>